<dbReference type="GO" id="GO:0009425">
    <property type="term" value="C:bacterial-type flagellum basal body"/>
    <property type="evidence" value="ECO:0007669"/>
    <property type="project" value="UniProtKB-SubCell"/>
</dbReference>
<feature type="domain" description="Flagellar basal-body/hook protein C-terminal" evidence="4">
    <location>
        <begin position="228"/>
        <end position="272"/>
    </location>
</feature>
<name>A0A5R9FAH3_9BACL</name>
<dbReference type="InterPro" id="IPR020013">
    <property type="entry name" value="Flagellar_FlgE/F/G"/>
</dbReference>
<dbReference type="Pfam" id="PF22692">
    <property type="entry name" value="LlgE_F_G_D1"/>
    <property type="match status" value="1"/>
</dbReference>
<organism evidence="6 7">
    <name type="scientific">Exobacillus caeni</name>
    <dbReference type="NCBI Taxonomy" id="2574798"/>
    <lineage>
        <taxon>Bacteria</taxon>
        <taxon>Bacillati</taxon>
        <taxon>Bacillota</taxon>
        <taxon>Bacilli</taxon>
        <taxon>Bacillales</taxon>
        <taxon>Guptibacillaceae</taxon>
        <taxon>Exobacillus</taxon>
    </lineage>
</organism>
<reference evidence="6 7" key="1">
    <citation type="submission" date="2019-04" db="EMBL/GenBank/DDBJ databases">
        <title>Bacillus caeni sp. nov., a bacterium isolated from mangrove sediment.</title>
        <authorList>
            <person name="Huang H."/>
            <person name="Mo K."/>
            <person name="Hu Y."/>
        </authorList>
    </citation>
    <scope>NUCLEOTIDE SEQUENCE [LARGE SCALE GENOMIC DNA]</scope>
    <source>
        <strain evidence="6 7">HB172195</strain>
    </source>
</reference>
<dbReference type="InterPro" id="IPR037925">
    <property type="entry name" value="FlgE/F/G-like"/>
</dbReference>
<accession>A0A5R9FAH3</accession>
<sequence length="275" mass="30323">MNIQMISASTTMRELQKKLDILSHNVANVNTSGYKRREATFQDVLTQNINNKTNDETGRITPEGIRVGHGAKLGLTNLRFEQGSAQATNRELDFMIEGDGVWFRTKDSDNNDVYTRDGNFQLLTEGNNLRLVTADGKSIVDTDGNPIQFESGFDRIEVSEQGTVNVIYPGNQPSSFQIGLVQIENAQELEAVGGNGFQVRDGQPVNGQNPNVQAIDLRSNNTVGVRIKQGMLEGSNVDLTKEMTELISTQRLLQFQGRSIKIADDMMGLANSIRG</sequence>
<gene>
    <name evidence="6" type="ORF">FCL54_13970</name>
</gene>
<keyword evidence="6" id="KW-0966">Cell projection</keyword>
<dbReference type="Pfam" id="PF06429">
    <property type="entry name" value="Flg_bbr_C"/>
    <property type="match status" value="1"/>
</dbReference>
<keyword evidence="2" id="KW-0975">Bacterial flagellum</keyword>
<dbReference type="Proteomes" id="UP000308230">
    <property type="component" value="Unassembled WGS sequence"/>
</dbReference>
<evidence type="ECO:0000256" key="1">
    <source>
        <dbReference type="ARBA" id="ARBA00009677"/>
    </source>
</evidence>
<dbReference type="PANTHER" id="PTHR30435">
    <property type="entry name" value="FLAGELLAR PROTEIN"/>
    <property type="match status" value="1"/>
</dbReference>
<dbReference type="InterPro" id="IPR010930">
    <property type="entry name" value="Flg_bb/hook_C_dom"/>
</dbReference>
<evidence type="ECO:0000259" key="3">
    <source>
        <dbReference type="Pfam" id="PF00460"/>
    </source>
</evidence>
<dbReference type="NCBIfam" id="TIGR03506">
    <property type="entry name" value="FlgEFG_subfam"/>
    <property type="match status" value="1"/>
</dbReference>
<protein>
    <submittedName>
        <fullName evidence="6">Flagellar hook-basal body protein</fullName>
    </submittedName>
</protein>
<keyword evidence="7" id="KW-1185">Reference proteome</keyword>
<comment type="similarity">
    <text evidence="1 2">Belongs to the flagella basal body rod proteins family.</text>
</comment>
<comment type="subcellular location">
    <subcellularLocation>
        <location evidence="2">Bacterial flagellum basal body</location>
    </subcellularLocation>
</comment>
<evidence type="ECO:0000313" key="6">
    <source>
        <dbReference type="EMBL" id="TLS36625.1"/>
    </source>
</evidence>
<dbReference type="InterPro" id="IPR001444">
    <property type="entry name" value="Flag_bb_rod_N"/>
</dbReference>
<keyword evidence="6" id="KW-0969">Cilium</keyword>
<dbReference type="SUPFAM" id="SSF117143">
    <property type="entry name" value="Flagellar hook protein flgE"/>
    <property type="match status" value="1"/>
</dbReference>
<dbReference type="Pfam" id="PF00460">
    <property type="entry name" value="Flg_bb_rod"/>
    <property type="match status" value="1"/>
</dbReference>
<dbReference type="OrthoDB" id="9804559at2"/>
<dbReference type="RefSeq" id="WP_138127316.1">
    <property type="nucleotide sequence ID" value="NZ_SWLG01000009.1"/>
</dbReference>
<dbReference type="PANTHER" id="PTHR30435:SF19">
    <property type="entry name" value="FLAGELLAR BASAL-BODY ROD PROTEIN FLGG"/>
    <property type="match status" value="1"/>
</dbReference>
<dbReference type="AlphaFoldDB" id="A0A5R9FAH3"/>
<comment type="caution">
    <text evidence="6">The sequence shown here is derived from an EMBL/GenBank/DDBJ whole genome shotgun (WGS) entry which is preliminary data.</text>
</comment>
<feature type="domain" description="Flagellar basal body rod protein N-terminal" evidence="3">
    <location>
        <begin position="8"/>
        <end position="35"/>
    </location>
</feature>
<dbReference type="EMBL" id="SWLG01000009">
    <property type="protein sequence ID" value="TLS36625.1"/>
    <property type="molecule type" value="Genomic_DNA"/>
</dbReference>
<proteinExistence type="inferred from homology"/>
<feature type="domain" description="Flagellar hook protein FlgE/F/G-like D1" evidence="5">
    <location>
        <begin position="95"/>
        <end position="166"/>
    </location>
</feature>
<keyword evidence="6" id="KW-0282">Flagellum</keyword>
<dbReference type="InterPro" id="IPR053967">
    <property type="entry name" value="LlgE_F_G-like_D1"/>
</dbReference>
<dbReference type="GO" id="GO:0071978">
    <property type="term" value="P:bacterial-type flagellum-dependent swarming motility"/>
    <property type="evidence" value="ECO:0007669"/>
    <property type="project" value="TreeGrafter"/>
</dbReference>
<evidence type="ECO:0000256" key="2">
    <source>
        <dbReference type="RuleBase" id="RU362116"/>
    </source>
</evidence>
<evidence type="ECO:0000313" key="7">
    <source>
        <dbReference type="Proteomes" id="UP000308230"/>
    </source>
</evidence>
<evidence type="ECO:0000259" key="4">
    <source>
        <dbReference type="Pfam" id="PF06429"/>
    </source>
</evidence>
<evidence type="ECO:0000259" key="5">
    <source>
        <dbReference type="Pfam" id="PF22692"/>
    </source>
</evidence>